<reference evidence="1" key="1">
    <citation type="journal article" date="2023" name="Plant J.">
        <title>Genome sequences and population genomics provide insights into the demographic history, inbreeding, and mutation load of two 'living fossil' tree species of Dipteronia.</title>
        <authorList>
            <person name="Feng Y."/>
            <person name="Comes H.P."/>
            <person name="Chen J."/>
            <person name="Zhu S."/>
            <person name="Lu R."/>
            <person name="Zhang X."/>
            <person name="Li P."/>
            <person name="Qiu J."/>
            <person name="Olsen K.M."/>
            <person name="Qiu Y."/>
        </authorList>
    </citation>
    <scope>NUCLEOTIDE SEQUENCE</scope>
    <source>
        <strain evidence="1">KIB01</strain>
    </source>
</reference>
<evidence type="ECO:0000313" key="1">
    <source>
        <dbReference type="EMBL" id="KAK2657078.1"/>
    </source>
</evidence>
<comment type="caution">
    <text evidence="1">The sequence shown here is derived from an EMBL/GenBank/DDBJ whole genome shotgun (WGS) entry which is preliminary data.</text>
</comment>
<dbReference type="PANTHER" id="PTHR33710:SF71">
    <property type="entry name" value="ENDONUCLEASE_EXONUCLEASE_PHOSPHATASE DOMAIN-CONTAINING PROTEIN"/>
    <property type="match status" value="1"/>
</dbReference>
<dbReference type="SUPFAM" id="SSF56219">
    <property type="entry name" value="DNase I-like"/>
    <property type="match status" value="1"/>
</dbReference>
<evidence type="ECO:0000313" key="2">
    <source>
        <dbReference type="Proteomes" id="UP001280121"/>
    </source>
</evidence>
<organism evidence="1 2">
    <name type="scientific">Dipteronia dyeriana</name>
    <dbReference type="NCBI Taxonomy" id="168575"/>
    <lineage>
        <taxon>Eukaryota</taxon>
        <taxon>Viridiplantae</taxon>
        <taxon>Streptophyta</taxon>
        <taxon>Embryophyta</taxon>
        <taxon>Tracheophyta</taxon>
        <taxon>Spermatophyta</taxon>
        <taxon>Magnoliopsida</taxon>
        <taxon>eudicotyledons</taxon>
        <taxon>Gunneridae</taxon>
        <taxon>Pentapetalae</taxon>
        <taxon>rosids</taxon>
        <taxon>malvids</taxon>
        <taxon>Sapindales</taxon>
        <taxon>Sapindaceae</taxon>
        <taxon>Hippocastanoideae</taxon>
        <taxon>Acereae</taxon>
        <taxon>Dipteronia</taxon>
    </lineage>
</organism>
<keyword evidence="2" id="KW-1185">Reference proteome</keyword>
<name>A0AAD9XCZ8_9ROSI</name>
<dbReference type="PANTHER" id="PTHR33710">
    <property type="entry name" value="BNAC02G09200D PROTEIN"/>
    <property type="match status" value="1"/>
</dbReference>
<protein>
    <recommendedName>
        <fullName evidence="3">Endonuclease/exonuclease/phosphatase domain-containing protein</fullName>
    </recommendedName>
</protein>
<dbReference type="InterPro" id="IPR036691">
    <property type="entry name" value="Endo/exonu/phosph_ase_sf"/>
</dbReference>
<dbReference type="EMBL" id="JANJYI010000003">
    <property type="protein sequence ID" value="KAK2657078.1"/>
    <property type="molecule type" value="Genomic_DNA"/>
</dbReference>
<gene>
    <name evidence="1" type="ORF">Ddye_010130</name>
</gene>
<dbReference type="Proteomes" id="UP001280121">
    <property type="component" value="Unassembled WGS sequence"/>
</dbReference>
<evidence type="ECO:0008006" key="3">
    <source>
        <dbReference type="Google" id="ProtNLM"/>
    </source>
</evidence>
<dbReference type="Gene3D" id="3.60.10.10">
    <property type="entry name" value="Endonuclease/exonuclease/phosphatase"/>
    <property type="match status" value="1"/>
</dbReference>
<sequence length="281" mass="32289">MICPGRVGVEGGDFNDLLCMKEKVGGSDKSISGMISFRQAIDDCDLYDLGSSGPNLTWNNGRAGNGNVQEKLDRFFANSKCKDKFNQATVENLGFNSLDHRVILLRFKKDSISHFKHPHSFCFKPFWLKEDDLGSVVKKVWDKPDPSIHEKGFQAKLKVCASSLLGWSNERFRKLGHQIGFKNREIERLYNSCENEGVMESIKSLEAKVEGLLECEELYWKQRSRVNWLEAGDRNTKFFHSRATARKRKNRVDRLFDSRGRIFESEKGLAYVIKDLFSVIF</sequence>
<accession>A0AAD9XCZ8</accession>
<proteinExistence type="predicted"/>
<dbReference type="AlphaFoldDB" id="A0AAD9XCZ8"/>